<dbReference type="AlphaFoldDB" id="A0A286D3X3"/>
<gene>
    <name evidence="2" type="ORF">SAMN06296416_102366</name>
</gene>
<keyword evidence="1" id="KW-0732">Signal</keyword>
<evidence type="ECO:0000256" key="1">
    <source>
        <dbReference type="SAM" id="SignalP"/>
    </source>
</evidence>
<reference evidence="2 3" key="1">
    <citation type="submission" date="2017-09" db="EMBL/GenBank/DDBJ databases">
        <authorList>
            <person name="Ehlers B."/>
            <person name="Leendertz F.H."/>
        </authorList>
    </citation>
    <scope>NUCLEOTIDE SEQUENCE [LARGE SCALE GENOMIC DNA]</scope>
    <source>
        <strain evidence="2 3">CGMCC 1.10978</strain>
    </source>
</reference>
<dbReference type="RefSeq" id="WP_097121123.1">
    <property type="nucleotide sequence ID" value="NZ_OCND01000002.1"/>
</dbReference>
<feature type="signal peptide" evidence="1">
    <location>
        <begin position="1"/>
        <end position="24"/>
    </location>
</feature>
<accession>A0A286D3X3</accession>
<proteinExistence type="predicted"/>
<keyword evidence="3" id="KW-1185">Reference proteome</keyword>
<evidence type="ECO:0008006" key="4">
    <source>
        <dbReference type="Google" id="ProtNLM"/>
    </source>
</evidence>
<organism evidence="2 3">
    <name type="scientific">Pseudoxanthomonas wuyuanensis</name>
    <dbReference type="NCBI Taxonomy" id="1073196"/>
    <lineage>
        <taxon>Bacteria</taxon>
        <taxon>Pseudomonadati</taxon>
        <taxon>Pseudomonadota</taxon>
        <taxon>Gammaproteobacteria</taxon>
        <taxon>Lysobacterales</taxon>
        <taxon>Lysobacteraceae</taxon>
        <taxon>Pseudoxanthomonas</taxon>
    </lineage>
</organism>
<protein>
    <recommendedName>
        <fullName evidence="4">DUF4124 domain-containing protein</fullName>
    </recommendedName>
</protein>
<evidence type="ECO:0000313" key="2">
    <source>
        <dbReference type="EMBL" id="SOD53351.1"/>
    </source>
</evidence>
<sequence>MLRVLLPLFLLCICSLAPGTAALAQNPIKRCTTMTGETVYTDKRCEDVGAMDRLPDVGAAGGAVSGGHLYRGGCSRTLSDLVYQITAAIDAQDVNRLAGVYQWGGISNSAANRILDRLEAIVQRPLVDIVPVRPEPAPIIDELGNVIDQNSDGYYPQTQPQRPVGLRLEQTLKNGSTPSSTVLGLRRSYNCFWITL</sequence>
<feature type="chain" id="PRO_5012470845" description="DUF4124 domain-containing protein" evidence="1">
    <location>
        <begin position="25"/>
        <end position="196"/>
    </location>
</feature>
<dbReference type="EMBL" id="OCND01000002">
    <property type="protein sequence ID" value="SOD53351.1"/>
    <property type="molecule type" value="Genomic_DNA"/>
</dbReference>
<dbReference type="OrthoDB" id="5956287at2"/>
<evidence type="ECO:0000313" key="3">
    <source>
        <dbReference type="Proteomes" id="UP000219374"/>
    </source>
</evidence>
<dbReference type="Proteomes" id="UP000219374">
    <property type="component" value="Unassembled WGS sequence"/>
</dbReference>
<name>A0A286D3X3_9GAMM</name>